<name>A0A3M7M592_9PLEO</name>
<protein>
    <submittedName>
        <fullName evidence="1">Uncharacterized protein</fullName>
    </submittedName>
</protein>
<evidence type="ECO:0000313" key="1">
    <source>
        <dbReference type="EMBL" id="RMZ69667.1"/>
    </source>
</evidence>
<dbReference type="AlphaFoldDB" id="A0A3M7M592"/>
<reference evidence="1 2" key="1">
    <citation type="journal article" date="2014" name="PLoS ONE">
        <title>De novo Genome Assembly of the Fungal Plant Pathogen Pyrenophora semeniperda.</title>
        <authorList>
            <person name="Soliai M.M."/>
            <person name="Meyer S.E."/>
            <person name="Udall J.A."/>
            <person name="Elzinga D.E."/>
            <person name="Hermansen R.A."/>
            <person name="Bodily P.M."/>
            <person name="Hart A.A."/>
            <person name="Coleman C.E."/>
        </authorList>
    </citation>
    <scope>NUCLEOTIDE SEQUENCE [LARGE SCALE GENOMIC DNA]</scope>
    <source>
        <strain evidence="1 2">CCB06</strain>
        <tissue evidence="1">Mycelium</tissue>
    </source>
</reference>
<keyword evidence="2" id="KW-1185">Reference proteome</keyword>
<proteinExistence type="predicted"/>
<gene>
    <name evidence="1" type="ORF">GMOD_00010341</name>
</gene>
<organism evidence="1 2">
    <name type="scientific">Pyrenophora seminiperda CCB06</name>
    <dbReference type="NCBI Taxonomy" id="1302712"/>
    <lineage>
        <taxon>Eukaryota</taxon>
        <taxon>Fungi</taxon>
        <taxon>Dikarya</taxon>
        <taxon>Ascomycota</taxon>
        <taxon>Pezizomycotina</taxon>
        <taxon>Dothideomycetes</taxon>
        <taxon>Pleosporomycetidae</taxon>
        <taxon>Pleosporales</taxon>
        <taxon>Pleosporineae</taxon>
        <taxon>Pleosporaceae</taxon>
        <taxon>Pyrenophora</taxon>
    </lineage>
</organism>
<sequence length="21" mass="2457">MKTEINLVYTCERTITVKNSI</sequence>
<evidence type="ECO:0000313" key="2">
    <source>
        <dbReference type="Proteomes" id="UP000265663"/>
    </source>
</evidence>
<dbReference type="EMBL" id="KE747820">
    <property type="protein sequence ID" value="RMZ69667.1"/>
    <property type="molecule type" value="Genomic_DNA"/>
</dbReference>
<dbReference type="Proteomes" id="UP000265663">
    <property type="component" value="Unassembled WGS sequence"/>
</dbReference>
<accession>A0A3M7M592</accession>